<dbReference type="Proteomes" id="UP000019249">
    <property type="component" value="Unassembled WGS sequence"/>
</dbReference>
<evidence type="ECO:0000313" key="1">
    <source>
        <dbReference type="EMBL" id="EUJ32994.1"/>
    </source>
</evidence>
<evidence type="ECO:0000313" key="2">
    <source>
        <dbReference type="Proteomes" id="UP000019249"/>
    </source>
</evidence>
<comment type="caution">
    <text evidence="1">The sequence shown here is derived from an EMBL/GenBank/DDBJ whole genome shotgun (WGS) entry which is preliminary data.</text>
</comment>
<protein>
    <submittedName>
        <fullName evidence="1">Uncharacterized protein</fullName>
    </submittedName>
</protein>
<keyword evidence="2" id="KW-1185">Reference proteome</keyword>
<dbReference type="EMBL" id="AODF01000008">
    <property type="protein sequence ID" value="EUJ32994.1"/>
    <property type="molecule type" value="Genomic_DNA"/>
</dbReference>
<sequence>MILKCAAPVSFAKIEPQRRKRIRLIGNFLFNINPQRCLAWCNIGRNVWKKTPEEICAFLYVMNQKGILGLIDETQQ</sequence>
<proteinExistence type="predicted"/>
<organism evidence="1 2">
    <name type="scientific">Listeria floridensis FSL S10-1187</name>
    <dbReference type="NCBI Taxonomy" id="1265817"/>
    <lineage>
        <taxon>Bacteria</taxon>
        <taxon>Bacillati</taxon>
        <taxon>Bacillota</taxon>
        <taxon>Bacilli</taxon>
        <taxon>Bacillales</taxon>
        <taxon>Listeriaceae</taxon>
        <taxon>Listeria</taxon>
    </lineage>
</organism>
<reference evidence="1 2" key="1">
    <citation type="journal article" date="2014" name="Int. J. Syst. Evol. Microbiol.">
        <title>Listeria floridensis sp. nov., Listeria aquatica sp. nov., Listeria cornellensis sp. nov., Listeria riparia sp. nov. and Listeria grandensis sp. nov., from agricultural and natural environments.</title>
        <authorList>
            <person name="den Bakker H.C."/>
            <person name="Warchocki S."/>
            <person name="Wright E.M."/>
            <person name="Allred A.F."/>
            <person name="Ahlstrom C."/>
            <person name="Manuel C.S."/>
            <person name="Stasiewicz M.J."/>
            <person name="Burrell A."/>
            <person name="Roof S."/>
            <person name="Strawn L."/>
            <person name="Fortes E.D."/>
            <person name="Nightingale K.K."/>
            <person name="Kephart D."/>
            <person name="Wiedmann M."/>
        </authorList>
    </citation>
    <scope>NUCLEOTIDE SEQUENCE [LARGE SCALE GENOMIC DNA]</scope>
    <source>
        <strain evidence="1 2">FSL S10-1187</strain>
    </source>
</reference>
<gene>
    <name evidence="1" type="ORF">MFLO_05255</name>
</gene>
<accession>A0ABP3B0F2</accession>
<name>A0ABP3B0F2_9LIST</name>